<dbReference type="NCBIfam" id="NF007175">
    <property type="entry name" value="PRK09606.1"/>
    <property type="match status" value="1"/>
</dbReference>
<evidence type="ECO:0000256" key="3">
    <source>
        <dbReference type="ARBA" id="ARBA00006835"/>
    </source>
</evidence>
<dbReference type="InterPro" id="IPR037034">
    <property type="entry name" value="RNA_pol_Rpb2_2_sf"/>
</dbReference>
<evidence type="ECO:0000259" key="19">
    <source>
        <dbReference type="Pfam" id="PF04561"/>
    </source>
</evidence>
<dbReference type="Pfam" id="PF04561">
    <property type="entry name" value="RNA_pol_Rpb2_2"/>
    <property type="match status" value="1"/>
</dbReference>
<dbReference type="InterPro" id="IPR007121">
    <property type="entry name" value="RNA_pol_bsu_CS"/>
</dbReference>
<keyword evidence="8 15" id="KW-0548">Nucleotidyltransferase</keyword>
<keyword evidence="4 15" id="KW-0240">DNA-directed RNA polymerase</keyword>
<feature type="compositionally biased region" description="Gly residues" evidence="16">
    <location>
        <begin position="661"/>
        <end position="671"/>
    </location>
</feature>
<dbReference type="InterPro" id="IPR007645">
    <property type="entry name" value="RNA_pol_Rpb2_3"/>
</dbReference>
<dbReference type="InterPro" id="IPR007641">
    <property type="entry name" value="RNA_pol_Rpb2_7"/>
</dbReference>
<proteinExistence type="inferred from homology"/>
<dbReference type="Gene3D" id="3.90.1110.10">
    <property type="entry name" value="RNA polymerase Rpb2, domain 2"/>
    <property type="match status" value="1"/>
</dbReference>
<dbReference type="PANTHER" id="PTHR20856">
    <property type="entry name" value="DNA-DIRECTED RNA POLYMERASE I SUBUNIT 2"/>
    <property type="match status" value="1"/>
</dbReference>
<feature type="compositionally biased region" description="Low complexity" evidence="16">
    <location>
        <begin position="672"/>
        <end position="688"/>
    </location>
</feature>
<dbReference type="Gene3D" id="2.40.270.10">
    <property type="entry name" value="DNA-directed RNA polymerase, subunit 2, domain 6"/>
    <property type="match status" value="1"/>
</dbReference>
<feature type="domain" description="RNA polymerase beta subunit protrusion" evidence="20">
    <location>
        <begin position="35"/>
        <end position="455"/>
    </location>
</feature>
<dbReference type="Gene3D" id="3.90.1070.20">
    <property type="match status" value="1"/>
</dbReference>
<feature type="region of interest" description="Disordered" evidence="16">
    <location>
        <begin position="1136"/>
        <end position="1155"/>
    </location>
</feature>
<evidence type="ECO:0000256" key="12">
    <source>
        <dbReference type="ARBA" id="ARBA00026088"/>
    </source>
</evidence>
<keyword evidence="6" id="KW-0934">Plastid</keyword>
<gene>
    <name evidence="24" type="ORF">PPAR00522_LOCUS4859</name>
</gene>
<comment type="subcellular location">
    <subcellularLocation>
        <location evidence="2">Plastid</location>
        <location evidence="2">Chloroplast</location>
    </subcellularLocation>
</comment>
<dbReference type="GO" id="GO:0009507">
    <property type="term" value="C:chloroplast"/>
    <property type="evidence" value="ECO:0007669"/>
    <property type="project" value="UniProtKB-SubCell"/>
</dbReference>
<keyword evidence="9" id="KW-0479">Metal-binding</keyword>
<evidence type="ECO:0000256" key="5">
    <source>
        <dbReference type="ARBA" id="ARBA00022528"/>
    </source>
</evidence>
<evidence type="ECO:0000259" key="23">
    <source>
        <dbReference type="Pfam" id="PF04567"/>
    </source>
</evidence>
<dbReference type="Pfam" id="PF04565">
    <property type="entry name" value="RNA_pol_Rpb2_3"/>
    <property type="match status" value="1"/>
</dbReference>
<dbReference type="Pfam" id="PF04567">
    <property type="entry name" value="RNA_pol_Rpb2_5"/>
    <property type="match status" value="1"/>
</dbReference>
<feature type="region of interest" description="Disordered" evidence="16">
    <location>
        <begin position="657"/>
        <end position="714"/>
    </location>
</feature>
<dbReference type="Pfam" id="PF00562">
    <property type="entry name" value="RNA_pol_Rpb2_6"/>
    <property type="match status" value="1"/>
</dbReference>
<accession>A0A7S0YCC4</accession>
<feature type="domain" description="RNA polymerase Rpb2" evidence="21">
    <location>
        <begin position="481"/>
        <end position="545"/>
    </location>
</feature>
<feature type="domain" description="RNA polymerase Rpb2" evidence="19">
    <location>
        <begin position="207"/>
        <end position="407"/>
    </location>
</feature>
<feature type="domain" description="DNA-directed RNA polymerase subunit 2 hybrid-binding" evidence="17">
    <location>
        <begin position="778"/>
        <end position="1153"/>
    </location>
</feature>
<evidence type="ECO:0000256" key="9">
    <source>
        <dbReference type="ARBA" id="ARBA00022723"/>
    </source>
</evidence>
<evidence type="ECO:0000256" key="2">
    <source>
        <dbReference type="ARBA" id="ARBA00004229"/>
    </source>
</evidence>
<evidence type="ECO:0000259" key="21">
    <source>
        <dbReference type="Pfam" id="PF04565"/>
    </source>
</evidence>
<evidence type="ECO:0000256" key="7">
    <source>
        <dbReference type="ARBA" id="ARBA00022679"/>
    </source>
</evidence>
<comment type="subunit">
    <text evidence="12">In plastids the minimal PEP RNA polymerase catalytic core is composed of four subunits: alpha, beta, beta', and beta''. When a (nuclear-encoded) sigma factor is associated with the core the holoenzyme is formed, which can initiate transcription.</text>
</comment>
<evidence type="ECO:0000256" key="10">
    <source>
        <dbReference type="ARBA" id="ARBA00022833"/>
    </source>
</evidence>
<dbReference type="GO" id="GO:0032549">
    <property type="term" value="F:ribonucleoside binding"/>
    <property type="evidence" value="ECO:0007669"/>
    <property type="project" value="InterPro"/>
</dbReference>
<dbReference type="InterPro" id="IPR007646">
    <property type="entry name" value="RNA_pol_Rpb2_4"/>
</dbReference>
<dbReference type="PROSITE" id="PS01166">
    <property type="entry name" value="RNA_POL_BETA"/>
    <property type="match status" value="1"/>
</dbReference>
<dbReference type="Pfam" id="PF04560">
    <property type="entry name" value="RNA_pol_Rpb2_7"/>
    <property type="match status" value="1"/>
</dbReference>
<feature type="domain" description="RNA polymerase Rpb2" evidence="22">
    <location>
        <begin position="580"/>
        <end position="640"/>
    </location>
</feature>
<keyword evidence="10" id="KW-0862">Zinc</keyword>
<feature type="domain" description="RNA polymerase Rpb2" evidence="18">
    <location>
        <begin position="1155"/>
        <end position="1245"/>
    </location>
</feature>
<evidence type="ECO:0000256" key="8">
    <source>
        <dbReference type="ARBA" id="ARBA00022695"/>
    </source>
</evidence>
<dbReference type="InterPro" id="IPR014724">
    <property type="entry name" value="RNA_pol_RPB2_OB-fold"/>
</dbReference>
<dbReference type="Pfam" id="PF04563">
    <property type="entry name" value="RNA_pol_Rpb2_1"/>
    <property type="match status" value="1"/>
</dbReference>
<evidence type="ECO:0000256" key="14">
    <source>
        <dbReference type="RuleBase" id="RU000434"/>
    </source>
</evidence>
<dbReference type="Gene3D" id="2.40.50.150">
    <property type="match status" value="1"/>
</dbReference>
<sequence>MATDIKKYQPFDDESDEIVQEDSWVVINSFFEEKGLVSQQIDSYDNFLTETIISIVVDSPEIVVKPEPQYVSGGGYQEEEKEYIIKFLKLYSEPPGILEDKQWKPLLPRDARLRNLTYFTRVLVDIEKTEITRNPDGTIKEECTVTCIQEKAELAKIPLMLKSDRCNLHGIQSEKGLTDAGECPFDQGGYFVINGSEKVLLAQERIANNHVYVFKKSQPSKYSYVAEIRSVIEGSVRTASTMSVMMLPRGAKRPGGGGSDLSGPVLRASIPYVKSDIPILILFRALGLISDKDILELIVYDFADAGMMEDLRSSIEESQQITNQEDALDYIGKRSSIPGLNRADRIQRARDLLQMELLPHLNDTMHPEQYERRKALFIGYMVHRLMLVSLGRRNEDDRDHFANKRLDLGGPLLMGLFRLLFRKYCKVLRQQVTRHLSRKGYRSLRQLILTSDVITRGLQYSLATGNWGEQGKAGNQAGVSQVLSRLTFAATLSHLRRTNSPVDRGGKLAKPRQLHNSLWGMFCPAETPEGQACGLVKNMALMCYITVGTPSKPTRLVLEEWGTEALEEIAPSVIASATKVFLNGIWLGVHREPDALVESLRGMRRKGQLSKEVSIILDGPLGELRIFTDGGRTSRPLYIVSHQHVMVKKHHIQSIMNDSIGDGGGGGGMGGNNNNNNNSNSNSNNSYYGDEDNKNNLYPNNHQDNDNNNNINNNNAPCSFTTLVENGMIEYVDTEEEETTMIAMQLRDVRNARVRPGPHVHNYTHCEIHPAMILGVAASIIPFPDHNQSPRNTYQSAMGKQAMGLYCSNFQLRMDTQAFVLYYPQKPLVTTKSMEYIRFRELPAGINAIVAIACYSGYNQEDSLMLNQSSIDRGFHRSIFYRAYKEEKKGRPSLLFGDTGGVEEIERPDPLTTTRMRPFGTYNKLDDDGLCPPGTRVSGDDIICGKTVTLGPDPTGAVQKFTKQDASLALRSHEAGVVDQVMVSTNLDGCKFVKIRVRTICIPQVGDKFASRHGQKGTCGITYTMEDMPFSVEGIVPDIIVNPHAIPSRMTIGHLVEALLSKVAALTGTEGDATPFTDMTVDDVSTQLHGLGYQRRGWEVMYNGHTGRQLKAQIFLNPTYYQRLKHMVDMKIHSRGRGPTQVLTRQPAEGRARDGGLRFGEMERDCIVSHGAAAFLKERLFDVSDAYRIHVCENSGLIAIANLQKQSFESKLAKDNSGIVQVLIPYACKLLFQELMSMCIVPRMVF</sequence>
<dbReference type="AlphaFoldDB" id="A0A7S0YCC4"/>
<evidence type="ECO:0000256" key="4">
    <source>
        <dbReference type="ARBA" id="ARBA00022478"/>
    </source>
</evidence>
<evidence type="ECO:0000313" key="24">
    <source>
        <dbReference type="EMBL" id="CAD8768462.1"/>
    </source>
</evidence>
<evidence type="ECO:0000256" key="16">
    <source>
        <dbReference type="SAM" id="MobiDB-lite"/>
    </source>
</evidence>
<evidence type="ECO:0000259" key="20">
    <source>
        <dbReference type="Pfam" id="PF04563"/>
    </source>
</evidence>
<organism evidence="24">
    <name type="scientific">Polytomella parva</name>
    <dbReference type="NCBI Taxonomy" id="51329"/>
    <lineage>
        <taxon>Eukaryota</taxon>
        <taxon>Viridiplantae</taxon>
        <taxon>Chlorophyta</taxon>
        <taxon>core chlorophytes</taxon>
        <taxon>Chlorophyceae</taxon>
        <taxon>CS clade</taxon>
        <taxon>Chlamydomonadales</taxon>
        <taxon>Chlamydomonadaceae</taxon>
        <taxon>Polytomella</taxon>
    </lineage>
</organism>
<evidence type="ECO:0000259" key="17">
    <source>
        <dbReference type="Pfam" id="PF00562"/>
    </source>
</evidence>
<dbReference type="InterPro" id="IPR037033">
    <property type="entry name" value="DNA-dir_RNAP_su2_hyb_sf"/>
</dbReference>
<dbReference type="FunFam" id="3.90.1800.10:FF:000002">
    <property type="entry name" value="DNA-directed RNA polymerase subunit beta"/>
    <property type="match status" value="1"/>
</dbReference>
<feature type="domain" description="RNA polymerase Rpb2" evidence="23">
    <location>
        <begin position="720"/>
        <end position="770"/>
    </location>
</feature>
<dbReference type="GO" id="GO:0003677">
    <property type="term" value="F:DNA binding"/>
    <property type="evidence" value="ECO:0007669"/>
    <property type="project" value="InterPro"/>
</dbReference>
<evidence type="ECO:0000256" key="13">
    <source>
        <dbReference type="ARBA" id="ARBA00048552"/>
    </source>
</evidence>
<keyword evidence="5" id="KW-0150">Chloroplast</keyword>
<dbReference type="Gene3D" id="3.90.1800.10">
    <property type="entry name" value="RNA polymerase alpha subunit dimerisation domain"/>
    <property type="match status" value="1"/>
</dbReference>
<dbReference type="GO" id="GO:0046872">
    <property type="term" value="F:metal ion binding"/>
    <property type="evidence" value="ECO:0007669"/>
    <property type="project" value="UniProtKB-KW"/>
</dbReference>
<dbReference type="GO" id="GO:0006351">
    <property type="term" value="P:DNA-templated transcription"/>
    <property type="evidence" value="ECO:0007669"/>
    <property type="project" value="InterPro"/>
</dbReference>
<dbReference type="InterPro" id="IPR007642">
    <property type="entry name" value="RNA_pol_Rpb2_2"/>
</dbReference>
<dbReference type="GO" id="GO:0003899">
    <property type="term" value="F:DNA-directed RNA polymerase activity"/>
    <property type="evidence" value="ECO:0007669"/>
    <property type="project" value="UniProtKB-EC"/>
</dbReference>
<reference evidence="24" key="1">
    <citation type="submission" date="2021-01" db="EMBL/GenBank/DDBJ databases">
        <authorList>
            <person name="Corre E."/>
            <person name="Pelletier E."/>
            <person name="Niang G."/>
            <person name="Scheremetjew M."/>
            <person name="Finn R."/>
            <person name="Kale V."/>
            <person name="Holt S."/>
            <person name="Cochrane G."/>
            <person name="Meng A."/>
            <person name="Brown T."/>
            <person name="Cohen L."/>
        </authorList>
    </citation>
    <scope>NUCLEOTIDE SEQUENCE</scope>
    <source>
        <strain evidence="24">SAG 63-3</strain>
    </source>
</reference>
<dbReference type="Pfam" id="PF04566">
    <property type="entry name" value="RNA_pol_Rpb2_4"/>
    <property type="match status" value="1"/>
</dbReference>
<dbReference type="GO" id="GO:0000428">
    <property type="term" value="C:DNA-directed RNA polymerase complex"/>
    <property type="evidence" value="ECO:0007669"/>
    <property type="project" value="UniProtKB-KW"/>
</dbReference>
<evidence type="ECO:0000256" key="15">
    <source>
        <dbReference type="RuleBase" id="RU363031"/>
    </source>
</evidence>
<dbReference type="SUPFAM" id="SSF64484">
    <property type="entry name" value="beta and beta-prime subunits of DNA dependent RNA-polymerase"/>
    <property type="match status" value="1"/>
</dbReference>
<dbReference type="EMBL" id="HBFM01007716">
    <property type="protein sequence ID" value="CAD8768462.1"/>
    <property type="molecule type" value="Transcribed_RNA"/>
</dbReference>
<dbReference type="InterPro" id="IPR015712">
    <property type="entry name" value="DNA-dir_RNA_pol_su2"/>
</dbReference>
<dbReference type="InterPro" id="IPR007644">
    <property type="entry name" value="RNA_pol_bsu_protrusion"/>
</dbReference>
<evidence type="ECO:0000256" key="6">
    <source>
        <dbReference type="ARBA" id="ARBA00022640"/>
    </source>
</evidence>
<dbReference type="CDD" id="cd00653">
    <property type="entry name" value="RNA_pol_B_RPB2"/>
    <property type="match status" value="1"/>
</dbReference>
<comment type="similarity">
    <text evidence="3 14">Belongs to the RNA polymerase beta chain family.</text>
</comment>
<evidence type="ECO:0000256" key="11">
    <source>
        <dbReference type="ARBA" id="ARBA00023163"/>
    </source>
</evidence>
<comment type="function">
    <text evidence="1 15">DNA-dependent RNA polymerase catalyzes the transcription of DNA into RNA using the four ribonucleoside triphosphates as substrates.</text>
</comment>
<keyword evidence="11 15" id="KW-0804">Transcription</keyword>
<dbReference type="InterPro" id="IPR007120">
    <property type="entry name" value="DNA-dir_RNAP_su2_dom"/>
</dbReference>
<comment type="catalytic activity">
    <reaction evidence="13 15">
        <text>RNA(n) + a ribonucleoside 5'-triphosphate = RNA(n+1) + diphosphate</text>
        <dbReference type="Rhea" id="RHEA:21248"/>
        <dbReference type="Rhea" id="RHEA-COMP:14527"/>
        <dbReference type="Rhea" id="RHEA-COMP:17342"/>
        <dbReference type="ChEBI" id="CHEBI:33019"/>
        <dbReference type="ChEBI" id="CHEBI:61557"/>
        <dbReference type="ChEBI" id="CHEBI:140395"/>
        <dbReference type="EC" id="2.7.7.6"/>
    </reaction>
</comment>
<evidence type="ECO:0000256" key="1">
    <source>
        <dbReference type="ARBA" id="ARBA00004026"/>
    </source>
</evidence>
<dbReference type="InterPro" id="IPR007647">
    <property type="entry name" value="RNA_pol_Rpb2_5"/>
</dbReference>
<evidence type="ECO:0000259" key="18">
    <source>
        <dbReference type="Pfam" id="PF04560"/>
    </source>
</evidence>
<feature type="compositionally biased region" description="Low complexity" evidence="16">
    <location>
        <begin position="695"/>
        <end position="714"/>
    </location>
</feature>
<dbReference type="EC" id="2.7.7.6" evidence="15"/>
<keyword evidence="7 15" id="KW-0808">Transferase</keyword>
<name>A0A7S0YCC4_9CHLO</name>
<protein>
    <recommendedName>
        <fullName evidence="15">DNA-directed RNA polymerase subunit beta</fullName>
        <ecNumber evidence="15">2.7.7.6</ecNumber>
    </recommendedName>
</protein>
<evidence type="ECO:0000259" key="22">
    <source>
        <dbReference type="Pfam" id="PF04566"/>
    </source>
</evidence>